<feature type="domain" description="C2H2-type" evidence="7">
    <location>
        <begin position="137"/>
        <end position="159"/>
    </location>
</feature>
<dbReference type="PROSITE" id="PS50157">
    <property type="entry name" value="ZINC_FINGER_C2H2_2"/>
    <property type="match status" value="4"/>
</dbReference>
<evidence type="ECO:0000256" key="6">
    <source>
        <dbReference type="SAM" id="MobiDB-lite"/>
    </source>
</evidence>
<dbReference type="GO" id="GO:0005634">
    <property type="term" value="C:nucleus"/>
    <property type="evidence" value="ECO:0007669"/>
    <property type="project" value="UniProtKB-ARBA"/>
</dbReference>
<dbReference type="PROSITE" id="PS00028">
    <property type="entry name" value="ZINC_FINGER_C2H2_1"/>
    <property type="match status" value="6"/>
</dbReference>
<dbReference type="PANTHER" id="PTHR24379:SF121">
    <property type="entry name" value="C2H2-TYPE DOMAIN-CONTAINING PROTEIN"/>
    <property type="match status" value="1"/>
</dbReference>
<accession>A0A8X6YVM9</accession>
<reference evidence="8" key="1">
    <citation type="submission" date="2020-08" db="EMBL/GenBank/DDBJ databases">
        <title>Multicomponent nature underlies the extraordinary mechanical properties of spider dragline silk.</title>
        <authorList>
            <person name="Kono N."/>
            <person name="Nakamura H."/>
            <person name="Mori M."/>
            <person name="Yoshida Y."/>
            <person name="Ohtoshi R."/>
            <person name="Malay A.D."/>
            <person name="Moran D.A.P."/>
            <person name="Tomita M."/>
            <person name="Numata K."/>
            <person name="Arakawa K."/>
        </authorList>
    </citation>
    <scope>NUCLEOTIDE SEQUENCE</scope>
</reference>
<gene>
    <name evidence="8" type="primary">ZNF569_18</name>
    <name evidence="8" type="ORF">TNIN_318901</name>
</gene>
<evidence type="ECO:0000256" key="1">
    <source>
        <dbReference type="ARBA" id="ARBA00022723"/>
    </source>
</evidence>
<feature type="domain" description="C2H2-type" evidence="7">
    <location>
        <begin position="54"/>
        <end position="81"/>
    </location>
</feature>
<dbReference type="Proteomes" id="UP000886998">
    <property type="component" value="Unassembled WGS sequence"/>
</dbReference>
<evidence type="ECO:0000256" key="3">
    <source>
        <dbReference type="ARBA" id="ARBA00022771"/>
    </source>
</evidence>
<keyword evidence="3 5" id="KW-0863">Zinc-finger</keyword>
<keyword evidence="1" id="KW-0479">Metal-binding</keyword>
<evidence type="ECO:0000259" key="7">
    <source>
        <dbReference type="PROSITE" id="PS50157"/>
    </source>
</evidence>
<dbReference type="InterPro" id="IPR013087">
    <property type="entry name" value="Znf_C2H2_type"/>
</dbReference>
<organism evidence="8 9">
    <name type="scientific">Trichonephila inaurata madagascariensis</name>
    <dbReference type="NCBI Taxonomy" id="2747483"/>
    <lineage>
        <taxon>Eukaryota</taxon>
        <taxon>Metazoa</taxon>
        <taxon>Ecdysozoa</taxon>
        <taxon>Arthropoda</taxon>
        <taxon>Chelicerata</taxon>
        <taxon>Arachnida</taxon>
        <taxon>Araneae</taxon>
        <taxon>Araneomorphae</taxon>
        <taxon>Entelegynae</taxon>
        <taxon>Araneoidea</taxon>
        <taxon>Nephilidae</taxon>
        <taxon>Trichonephila</taxon>
        <taxon>Trichonephila inaurata</taxon>
    </lineage>
</organism>
<dbReference type="GO" id="GO:0008270">
    <property type="term" value="F:zinc ion binding"/>
    <property type="evidence" value="ECO:0007669"/>
    <property type="project" value="UniProtKB-KW"/>
</dbReference>
<dbReference type="InterPro" id="IPR036236">
    <property type="entry name" value="Znf_C2H2_sf"/>
</dbReference>
<dbReference type="AlphaFoldDB" id="A0A8X6YVM9"/>
<dbReference type="Gene3D" id="3.30.160.60">
    <property type="entry name" value="Classic Zinc Finger"/>
    <property type="match status" value="3"/>
</dbReference>
<evidence type="ECO:0000256" key="4">
    <source>
        <dbReference type="ARBA" id="ARBA00022833"/>
    </source>
</evidence>
<dbReference type="PANTHER" id="PTHR24379">
    <property type="entry name" value="KRAB AND ZINC FINGER DOMAIN-CONTAINING"/>
    <property type="match status" value="1"/>
</dbReference>
<dbReference type="FunFam" id="3.30.160.60:FF:000446">
    <property type="entry name" value="Zinc finger protein"/>
    <property type="match status" value="1"/>
</dbReference>
<dbReference type="Pfam" id="PF00096">
    <property type="entry name" value="zf-C2H2"/>
    <property type="match status" value="3"/>
</dbReference>
<keyword evidence="9" id="KW-1185">Reference proteome</keyword>
<dbReference type="OrthoDB" id="6437496at2759"/>
<feature type="domain" description="C2H2-type" evidence="7">
    <location>
        <begin position="82"/>
        <end position="109"/>
    </location>
</feature>
<keyword evidence="4" id="KW-0862">Zinc</keyword>
<evidence type="ECO:0000256" key="2">
    <source>
        <dbReference type="ARBA" id="ARBA00022737"/>
    </source>
</evidence>
<protein>
    <submittedName>
        <fullName evidence="8">Zinc finger protein 569</fullName>
    </submittedName>
</protein>
<keyword evidence="2" id="KW-0677">Repeat</keyword>
<feature type="domain" description="C2H2-type" evidence="7">
    <location>
        <begin position="278"/>
        <end position="302"/>
    </location>
</feature>
<proteinExistence type="predicted"/>
<dbReference type="SUPFAM" id="SSF57667">
    <property type="entry name" value="beta-beta-alpha zinc fingers"/>
    <property type="match status" value="4"/>
</dbReference>
<sequence length="390" mass="45406">MAASINQKLGNSNTDQESDNESTDQESASCNICRRNFKDNKLLKSHHDKHHYIRKCPNCNKNYLQTRKFVKHLRTHINDCPYVCKFCLNSFNGKAFLRMHMVEHTNKDMKMCRVCTEKYKSHSDLIKHMATHGKRPYKCPRCNTAFSYAPNLVTHLKNHITRCEVCKVPMKDRWALLYHIDEVHRTKKKELCPELVPRNLLKYPDAVLRADCDSSDSMAESSSSDEDSDSSSCWEENNANIDSVYNVKHEMGFICFICLQLCPSSELLKYHMKAHTWFPCPHCPKFFVHNQDLNIHKMESHSHPCTQCNTVFECENDLNLHKQKCSLNFNLTSVIKDVVQVALENKKCNIEEELDRKLKEMEKDMGGSYKISIVFEKSSNNEEDGEDLFF</sequence>
<evidence type="ECO:0000256" key="5">
    <source>
        <dbReference type="PROSITE-ProRule" id="PRU00042"/>
    </source>
</evidence>
<dbReference type="SMART" id="SM00355">
    <property type="entry name" value="ZnF_C2H2"/>
    <property type="match status" value="9"/>
</dbReference>
<feature type="compositionally biased region" description="Polar residues" evidence="6">
    <location>
        <begin position="1"/>
        <end position="15"/>
    </location>
</feature>
<evidence type="ECO:0000313" key="8">
    <source>
        <dbReference type="EMBL" id="GFY80171.1"/>
    </source>
</evidence>
<feature type="region of interest" description="Disordered" evidence="6">
    <location>
        <begin position="215"/>
        <end position="234"/>
    </location>
</feature>
<name>A0A8X6YVM9_9ARAC</name>
<comment type="caution">
    <text evidence="8">The sequence shown here is derived from an EMBL/GenBank/DDBJ whole genome shotgun (WGS) entry which is preliminary data.</text>
</comment>
<evidence type="ECO:0000313" key="9">
    <source>
        <dbReference type="Proteomes" id="UP000886998"/>
    </source>
</evidence>
<feature type="region of interest" description="Disordered" evidence="6">
    <location>
        <begin position="1"/>
        <end position="24"/>
    </location>
</feature>
<dbReference type="EMBL" id="BMAV01023851">
    <property type="protein sequence ID" value="GFY80171.1"/>
    <property type="molecule type" value="Genomic_DNA"/>
</dbReference>